<dbReference type="Pfam" id="PF00467">
    <property type="entry name" value="KOW"/>
    <property type="match status" value="1"/>
</dbReference>
<dbReference type="InterPro" id="IPR005824">
    <property type="entry name" value="KOW"/>
</dbReference>
<evidence type="ECO:0000256" key="1">
    <source>
        <dbReference type="ARBA" id="ARBA00006592"/>
    </source>
</evidence>
<dbReference type="GO" id="GO:0006412">
    <property type="term" value="P:translation"/>
    <property type="evidence" value="ECO:0007669"/>
    <property type="project" value="InterPro"/>
</dbReference>
<dbReference type="PANTHER" id="PTHR11127:SF2">
    <property type="entry name" value="LARGE RIBOSOMAL SUBUNIT PROTEIN EL14"/>
    <property type="match status" value="1"/>
</dbReference>
<proteinExistence type="inferred from homology"/>
<reference evidence="9" key="1">
    <citation type="submission" date="2022-01" db="EMBL/GenBank/DDBJ databases">
        <authorList>
            <person name="King R."/>
        </authorList>
    </citation>
    <scope>NUCLEOTIDE SEQUENCE</scope>
</reference>
<dbReference type="InterPro" id="IPR014722">
    <property type="entry name" value="Rib_uL2_dom2"/>
</dbReference>
<dbReference type="GO" id="GO:0042273">
    <property type="term" value="P:ribosomal large subunit biogenesis"/>
    <property type="evidence" value="ECO:0007669"/>
    <property type="project" value="TreeGrafter"/>
</dbReference>
<feature type="domain" description="KOW" evidence="7">
    <location>
        <begin position="43"/>
        <end position="72"/>
    </location>
</feature>
<dbReference type="InterPro" id="IPR008991">
    <property type="entry name" value="Translation_prot_SH3-like_sf"/>
</dbReference>
<dbReference type="GO" id="GO:0003723">
    <property type="term" value="F:RNA binding"/>
    <property type="evidence" value="ECO:0007669"/>
    <property type="project" value="InterPro"/>
</dbReference>
<comment type="similarity">
    <text evidence="1">Belongs to the eukaryotic ribosomal protein eL14 family.</text>
</comment>
<name>A0A9P0D647_9CUCU</name>
<keyword evidence="10" id="KW-1185">Reference proteome</keyword>
<dbReference type="OrthoDB" id="1875589at2759"/>
<dbReference type="InterPro" id="IPR002784">
    <property type="entry name" value="Ribosomal_eL14_dom"/>
</dbReference>
<dbReference type="Pfam" id="PF01929">
    <property type="entry name" value="Ribosomal_L14e"/>
    <property type="match status" value="1"/>
</dbReference>
<organism evidence="9 10">
    <name type="scientific">Psylliodes chrysocephalus</name>
    <dbReference type="NCBI Taxonomy" id="3402493"/>
    <lineage>
        <taxon>Eukaryota</taxon>
        <taxon>Metazoa</taxon>
        <taxon>Ecdysozoa</taxon>
        <taxon>Arthropoda</taxon>
        <taxon>Hexapoda</taxon>
        <taxon>Insecta</taxon>
        <taxon>Pterygota</taxon>
        <taxon>Neoptera</taxon>
        <taxon>Endopterygota</taxon>
        <taxon>Coleoptera</taxon>
        <taxon>Polyphaga</taxon>
        <taxon>Cucujiformia</taxon>
        <taxon>Chrysomeloidea</taxon>
        <taxon>Chrysomelidae</taxon>
        <taxon>Galerucinae</taxon>
        <taxon>Alticini</taxon>
        <taxon>Psylliodes</taxon>
    </lineage>
</organism>
<dbReference type="GO" id="GO:0022625">
    <property type="term" value="C:cytosolic large ribosomal subunit"/>
    <property type="evidence" value="ECO:0007669"/>
    <property type="project" value="TreeGrafter"/>
</dbReference>
<protein>
    <recommendedName>
        <fullName evidence="4">Large ribosomal subunit protein eL14</fullName>
    </recommendedName>
    <alternativeName>
        <fullName evidence="5">60S ribosomal protein L14</fullName>
    </alternativeName>
</protein>
<dbReference type="Proteomes" id="UP001153636">
    <property type="component" value="Chromosome 7"/>
</dbReference>
<dbReference type="InterPro" id="IPR039660">
    <property type="entry name" value="Ribosomal_eL14"/>
</dbReference>
<dbReference type="Gene3D" id="2.30.30.30">
    <property type="match status" value="1"/>
</dbReference>
<evidence type="ECO:0000256" key="5">
    <source>
        <dbReference type="ARBA" id="ARBA00035318"/>
    </source>
</evidence>
<dbReference type="GO" id="GO:0003735">
    <property type="term" value="F:structural constituent of ribosome"/>
    <property type="evidence" value="ECO:0007669"/>
    <property type="project" value="InterPro"/>
</dbReference>
<keyword evidence="3" id="KW-0687">Ribonucleoprotein</keyword>
<dbReference type="EMBL" id="OV651819">
    <property type="protein sequence ID" value="CAH1113101.1"/>
    <property type="molecule type" value="Genomic_DNA"/>
</dbReference>
<dbReference type="Gene3D" id="6.10.250.2270">
    <property type="match status" value="1"/>
</dbReference>
<dbReference type="AlphaFoldDB" id="A0A9P0D647"/>
<keyword evidence="2" id="KW-0689">Ribosomal protein</keyword>
<evidence type="ECO:0000256" key="3">
    <source>
        <dbReference type="ARBA" id="ARBA00023274"/>
    </source>
</evidence>
<evidence type="ECO:0000256" key="4">
    <source>
        <dbReference type="ARBA" id="ARBA00035215"/>
    </source>
</evidence>
<evidence type="ECO:0000259" key="8">
    <source>
        <dbReference type="Pfam" id="PF01929"/>
    </source>
</evidence>
<evidence type="ECO:0000259" key="7">
    <source>
        <dbReference type="Pfam" id="PF00467"/>
    </source>
</evidence>
<evidence type="ECO:0000256" key="2">
    <source>
        <dbReference type="ARBA" id="ARBA00022980"/>
    </source>
</evidence>
<dbReference type="CDD" id="cd23702">
    <property type="entry name" value="eL14"/>
    <property type="match status" value="1"/>
</dbReference>
<gene>
    <name evidence="9" type="ORF">PSYICH_LOCUS13605</name>
</gene>
<feature type="non-terminal residue" evidence="9">
    <location>
        <position position="1"/>
    </location>
</feature>
<dbReference type="PANTHER" id="PTHR11127">
    <property type="entry name" value="60S RIBOSOMAL PROTEIN L14"/>
    <property type="match status" value="1"/>
</dbReference>
<evidence type="ECO:0000313" key="9">
    <source>
        <dbReference type="EMBL" id="CAH1113101.1"/>
    </source>
</evidence>
<feature type="domain" description="Large ribosomal subunit protein eL14" evidence="8">
    <location>
        <begin position="79"/>
        <end position="153"/>
    </location>
</feature>
<feature type="region of interest" description="Disordered" evidence="6">
    <location>
        <begin position="174"/>
        <end position="203"/>
    </location>
</feature>
<feature type="compositionally biased region" description="Basic residues" evidence="6">
    <location>
        <begin position="188"/>
        <end position="203"/>
    </location>
</feature>
<dbReference type="SUPFAM" id="SSF50104">
    <property type="entry name" value="Translation proteins SH3-like domain"/>
    <property type="match status" value="1"/>
</dbReference>
<evidence type="ECO:0000313" key="10">
    <source>
        <dbReference type="Proteomes" id="UP001153636"/>
    </source>
</evidence>
<accession>A0A9P0D647</accession>
<sequence>PILTCHQERRSLSLSKLVFPVKFRHLSFYFWQSMPFKRFVETGRVAVVSDGPYKGKLVSIVDVIDQTRVLVDGPNSNVPRGQLRLNELHLTKFRIKFPFAASTRVVRKAWTDANIDEKWAQSVWAQKVVSKEKRAELSDLDRFKLRRARSRRNHIRTATFLTLRKTASRNGVLYGKKKMAKGGDKPKTTKKAKKEKPQAPKKK</sequence>
<evidence type="ECO:0000256" key="6">
    <source>
        <dbReference type="SAM" id="MobiDB-lite"/>
    </source>
</evidence>